<dbReference type="RefSeq" id="WP_189501235.1">
    <property type="nucleotide sequence ID" value="NZ_BLLN01000009.1"/>
</dbReference>
<dbReference type="EMBL" id="BLLN01000009">
    <property type="protein sequence ID" value="GFH75316.1"/>
    <property type="molecule type" value="Genomic_DNA"/>
</dbReference>
<protein>
    <recommendedName>
        <fullName evidence="3">DUF222 domain-containing protein</fullName>
    </recommendedName>
</protein>
<reference evidence="1 2" key="1">
    <citation type="submission" date="2020-02" db="EMBL/GenBank/DDBJ databases">
        <title>Whole genome shotgun sequence of Streptomyces diastaticus subsp. diastaticus NBRC 13412.</title>
        <authorList>
            <person name="Ichikawa N."/>
            <person name="Komaki H."/>
            <person name="Tamura T."/>
        </authorList>
    </citation>
    <scope>NUCLEOTIDE SEQUENCE [LARGE SCALE GENOMIC DNA]</scope>
    <source>
        <strain evidence="1 2">NBRC 13412</strain>
    </source>
</reference>
<evidence type="ECO:0000313" key="1">
    <source>
        <dbReference type="EMBL" id="GFH75316.1"/>
    </source>
</evidence>
<proteinExistence type="predicted"/>
<evidence type="ECO:0008006" key="3">
    <source>
        <dbReference type="Google" id="ProtNLM"/>
    </source>
</evidence>
<comment type="caution">
    <text evidence="1">The sequence shown here is derived from an EMBL/GenBank/DDBJ whole genome shotgun (WGS) entry which is preliminary data.</text>
</comment>
<name>A0ABQ1CYJ8_STRDI</name>
<accession>A0ABQ1CYJ8</accession>
<gene>
    <name evidence="1" type="ORF">Sdia_60840</name>
</gene>
<evidence type="ECO:0000313" key="2">
    <source>
        <dbReference type="Proteomes" id="UP000472710"/>
    </source>
</evidence>
<dbReference type="GeneID" id="95073888"/>
<keyword evidence="2" id="KW-1185">Reference proteome</keyword>
<sequence length="126" mass="13726">MRTQTITAEIEARANAAVNAERASRLRLAERAADPEAALTGYDHAEALKAAGMAAPWKDLLQLIERTGNAEKAIKAARRSALAALTEEHESLSTSALTNEIERFRREGLRSLLRDTAFLTPDAEVV</sequence>
<dbReference type="Proteomes" id="UP000472710">
    <property type="component" value="Unassembled WGS sequence"/>
</dbReference>
<organism evidence="1 2">
    <name type="scientific">Streptomyces diastaticus subsp. diastaticus</name>
    <dbReference type="NCBI Taxonomy" id="68040"/>
    <lineage>
        <taxon>Bacteria</taxon>
        <taxon>Bacillati</taxon>
        <taxon>Actinomycetota</taxon>
        <taxon>Actinomycetes</taxon>
        <taxon>Kitasatosporales</taxon>
        <taxon>Streptomycetaceae</taxon>
        <taxon>Streptomyces</taxon>
        <taxon>Streptomyces diastaticus group</taxon>
    </lineage>
</organism>